<dbReference type="Gene3D" id="1.20.1280.50">
    <property type="match status" value="1"/>
</dbReference>
<dbReference type="OrthoDB" id="2884925at2759"/>
<evidence type="ECO:0000313" key="2">
    <source>
        <dbReference type="Proteomes" id="UP000294933"/>
    </source>
</evidence>
<keyword evidence="2" id="KW-1185">Reference proteome</keyword>
<dbReference type="EMBL" id="ML170544">
    <property type="protein sequence ID" value="TDL13571.1"/>
    <property type="molecule type" value="Genomic_DNA"/>
</dbReference>
<reference evidence="1 2" key="1">
    <citation type="submission" date="2018-06" db="EMBL/GenBank/DDBJ databases">
        <title>A transcriptomic atlas of mushroom development highlights an independent origin of complex multicellularity.</title>
        <authorList>
            <consortium name="DOE Joint Genome Institute"/>
            <person name="Krizsan K."/>
            <person name="Almasi E."/>
            <person name="Merenyi Z."/>
            <person name="Sahu N."/>
            <person name="Viragh M."/>
            <person name="Koszo T."/>
            <person name="Mondo S."/>
            <person name="Kiss B."/>
            <person name="Balint B."/>
            <person name="Kues U."/>
            <person name="Barry K."/>
            <person name="Hegedus J.C."/>
            <person name="Henrissat B."/>
            <person name="Johnson J."/>
            <person name="Lipzen A."/>
            <person name="Ohm R."/>
            <person name="Nagy I."/>
            <person name="Pangilinan J."/>
            <person name="Yan J."/>
            <person name="Xiong Y."/>
            <person name="Grigoriev I.V."/>
            <person name="Hibbett D.S."/>
            <person name="Nagy L.G."/>
        </authorList>
    </citation>
    <scope>NUCLEOTIDE SEQUENCE [LARGE SCALE GENOMIC DNA]</scope>
    <source>
        <strain evidence="1 2">SZMC22713</strain>
    </source>
</reference>
<name>A0A4Y7PEW7_9AGAM</name>
<protein>
    <submittedName>
        <fullName evidence="1">Uncharacterized protein</fullName>
    </submittedName>
</protein>
<dbReference type="VEuPathDB" id="FungiDB:BD410DRAFT_399393"/>
<organism evidence="1 2">
    <name type="scientific">Rickenella mellea</name>
    <dbReference type="NCBI Taxonomy" id="50990"/>
    <lineage>
        <taxon>Eukaryota</taxon>
        <taxon>Fungi</taxon>
        <taxon>Dikarya</taxon>
        <taxon>Basidiomycota</taxon>
        <taxon>Agaricomycotina</taxon>
        <taxon>Agaricomycetes</taxon>
        <taxon>Hymenochaetales</taxon>
        <taxon>Rickenellaceae</taxon>
        <taxon>Rickenella</taxon>
    </lineage>
</organism>
<gene>
    <name evidence="1" type="ORF">BD410DRAFT_399393</name>
</gene>
<proteinExistence type="predicted"/>
<sequence>MEGARVCMKALNEAQRRLGKRLRRLRRLSKPLVLEDGIKRLPDDVLAIIFEMGCHFNEDDLYQFAVCVSHVSHRFRGVALATPLLWTTIQDSYGENEIREFISRSGQLDLHIKRPNNSEIESLLQVLRDSESSH</sequence>
<accession>A0A4Y7PEW7</accession>
<evidence type="ECO:0000313" key="1">
    <source>
        <dbReference type="EMBL" id="TDL13571.1"/>
    </source>
</evidence>
<dbReference type="STRING" id="50990.A0A4Y7PEW7"/>
<dbReference type="Proteomes" id="UP000294933">
    <property type="component" value="Unassembled WGS sequence"/>
</dbReference>
<dbReference type="AlphaFoldDB" id="A0A4Y7PEW7"/>